<dbReference type="Pfam" id="PF21090">
    <property type="entry name" value="P-loop_SecA"/>
    <property type="match status" value="1"/>
</dbReference>
<dbReference type="GO" id="GO:0005524">
    <property type="term" value="F:ATP binding"/>
    <property type="evidence" value="ECO:0007669"/>
    <property type="project" value="UniProtKB-KW"/>
</dbReference>
<organism evidence="13 14">
    <name type="scientific">Legionella drancourtii LLAP12</name>
    <dbReference type="NCBI Taxonomy" id="658187"/>
    <lineage>
        <taxon>Bacteria</taxon>
        <taxon>Pseudomonadati</taxon>
        <taxon>Pseudomonadota</taxon>
        <taxon>Gammaproteobacteria</taxon>
        <taxon>Legionellales</taxon>
        <taxon>Legionellaceae</taxon>
        <taxon>Legionella</taxon>
    </lineage>
</organism>
<reference evidence="13 14" key="1">
    <citation type="journal article" date="2011" name="BMC Genomics">
        <title>Insight into cross-talk between intra-amoebal pathogens.</title>
        <authorList>
            <person name="Gimenez G."/>
            <person name="Bertelli C."/>
            <person name="Moliner C."/>
            <person name="Robert C."/>
            <person name="Raoult D."/>
            <person name="Fournier P.E."/>
            <person name="Greub G."/>
        </authorList>
    </citation>
    <scope>NUCLEOTIDE SEQUENCE [LARGE SCALE GENOMIC DNA]</scope>
    <source>
        <strain evidence="13 14">LLAP12</strain>
    </source>
</reference>
<dbReference type="RefSeq" id="WP_006871226.1">
    <property type="nucleotide sequence ID" value="NZ_JH413827.1"/>
</dbReference>
<evidence type="ECO:0000256" key="4">
    <source>
        <dbReference type="ARBA" id="ARBA00022519"/>
    </source>
</evidence>
<sequence>MRTKESYQSALYQTQQDAVFDEVDYALYQEKATTLLGTFHDEISQQQWAVFCKHLNALNDKKAEKFLLQDVVLRCFSNAVSSMELAQFISLAGYFKSAYGVGLYRKLFEAKVPDSKRSLQDYLLVLQLLVDLQDLRGVTTLVDKYLPDLQALFQALQVKQDEYLAARYPKRDIDSVLEHFATVDEITQNPLPKEVLAPFKIDYLAIASKSNTLKALTQDNLKTLFLAAAKQARETGDREAKQTMVAIMVETVRRLYKISPYDTQIISLLALLGQDEESKGRIAQIKTGEGKSTILAMLAAFQAAQGNFVDVITSSGYLAARDCEKYTPFFAALGLSASHISHPTPVQEHFHAQILFGTNADFEFARLKDGLNKHKLCYSYPLDETTLKPRPCDVALIDEVDNMLLDTTGAARIAIPGRESMPWIYHPILNFVVSRLKTGRINQAIIEQLKTYLRAELKDTKQLEETLSLFDAKFARWLKSAQIAYYQKKEDRDYLVKDDIQIVDYANTGRISEGCQWQHGIHQFLQAKHGRPIKPESLTGASISHPTYFNLFKKVFGLTGTVGEAIEREEVQQIYGIKSFDVPPHFPSQRKTLPPRILKDMAAQSTAIYERILEMQAAGRPTLVLFESINESKVFSNFLQSKGIGHQLLNETQRESEDYIIARAGQASMVTIATNMAGRGTDIILSPESKEAGGLHLISAFYPDNLRVEGQGDGRSGRQGEPGSCEKILHKGDSRICALLSNILMDVRILNWLALKSGEEEINFLNQLRSEKIQTESNERRYAAKLEALFYTCLNEFFGKLQSVYDVLDVATIREELLSICQAGSGSLSNDLLTINENSPNWFALYRSARVLIANQAEGKTVDWSSFIEQYKQAFVEHLLENWGRFYSKITDEVHGMDIALAEKTIKDSYDALNLPAKFTSEAALSGLNYLLYKAKANEVSPIPDASSFLPISPRKLYDKAVEYYREKDYHNALECCEKALAGYKQNKGEQSLIGHFYSAQASCYNALKLMNESLVCSEKALNYFYLLNKKTMEKLLGQAEKNYATYLSQSGMDFVTVYKRAEDCFKNKDYVSTLYQMKYLIEKYPAATSEQKGSCYFMLASCYRELHQQESAIVARKEAINLFAEAKKEQLLKNAQEKFKELKSIPVQPLKQLCLSYVAENIGFYSAKNRKEILSSQLQEELDNVIKPSVPSTSK</sequence>
<dbReference type="PROSITE" id="PS51196">
    <property type="entry name" value="SECA_MOTOR_DEAD"/>
    <property type="match status" value="1"/>
</dbReference>
<dbReference type="Pfam" id="PF07517">
    <property type="entry name" value="SecA_DEAD"/>
    <property type="match status" value="1"/>
</dbReference>
<keyword evidence="3" id="KW-0963">Cytoplasm</keyword>
<dbReference type="eggNOG" id="COG0653">
    <property type="taxonomic scope" value="Bacteria"/>
</dbReference>
<dbReference type="InterPro" id="IPR011990">
    <property type="entry name" value="TPR-like_helical_dom_sf"/>
</dbReference>
<dbReference type="PANTHER" id="PTHR30612:SF0">
    <property type="entry name" value="CHLOROPLAST PROTEIN-TRANSPORTING ATPASE"/>
    <property type="match status" value="1"/>
</dbReference>
<dbReference type="InterPro" id="IPR011130">
    <property type="entry name" value="SecA_preprotein_X-link_dom"/>
</dbReference>
<dbReference type="InterPro" id="IPR000185">
    <property type="entry name" value="SecA"/>
</dbReference>
<evidence type="ECO:0000256" key="9">
    <source>
        <dbReference type="ARBA" id="ARBA00023010"/>
    </source>
</evidence>
<dbReference type="Gene3D" id="3.40.50.300">
    <property type="entry name" value="P-loop containing nucleotide triphosphate hydrolases"/>
    <property type="match status" value="2"/>
</dbReference>
<dbReference type="GO" id="GO:0017038">
    <property type="term" value="P:protein import"/>
    <property type="evidence" value="ECO:0007669"/>
    <property type="project" value="InterPro"/>
</dbReference>
<keyword evidence="9" id="KW-0811">Translocation</keyword>
<dbReference type="STRING" id="658187.LDG_7312"/>
<dbReference type="GO" id="GO:0006605">
    <property type="term" value="P:protein targeting"/>
    <property type="evidence" value="ECO:0007669"/>
    <property type="project" value="InterPro"/>
</dbReference>
<dbReference type="GO" id="GO:0006886">
    <property type="term" value="P:intracellular protein transport"/>
    <property type="evidence" value="ECO:0007669"/>
    <property type="project" value="InterPro"/>
</dbReference>
<dbReference type="InterPro" id="IPR001650">
    <property type="entry name" value="Helicase_C-like"/>
</dbReference>
<dbReference type="AlphaFoldDB" id="G9EPX1"/>
<dbReference type="InterPro" id="IPR020937">
    <property type="entry name" value="SecA_CS"/>
</dbReference>
<gene>
    <name evidence="13" type="ORF">LDG_7312</name>
</gene>
<evidence type="ECO:0000256" key="8">
    <source>
        <dbReference type="ARBA" id="ARBA00022967"/>
    </source>
</evidence>
<dbReference type="PROSITE" id="PS01312">
    <property type="entry name" value="SECA"/>
    <property type="match status" value="1"/>
</dbReference>
<dbReference type="PANTHER" id="PTHR30612">
    <property type="entry name" value="SECA INNER MEMBRANE COMPONENT OF SEC PROTEIN SECRETION SYSTEM"/>
    <property type="match status" value="1"/>
</dbReference>
<name>G9EPX1_9GAMM</name>
<protein>
    <submittedName>
        <fullName evidence="13">Uncharacterized protein</fullName>
    </submittedName>
</protein>
<evidence type="ECO:0000256" key="5">
    <source>
        <dbReference type="ARBA" id="ARBA00022741"/>
    </source>
</evidence>
<evidence type="ECO:0000256" key="3">
    <source>
        <dbReference type="ARBA" id="ARBA00022490"/>
    </source>
</evidence>
<keyword evidence="5" id="KW-0547">Nucleotide-binding</keyword>
<keyword evidence="6" id="KW-0067">ATP-binding</keyword>
<evidence type="ECO:0000256" key="1">
    <source>
        <dbReference type="ARBA" id="ARBA00022448"/>
    </source>
</evidence>
<evidence type="ECO:0000313" key="13">
    <source>
        <dbReference type="EMBL" id="EHL30673.1"/>
    </source>
</evidence>
<evidence type="ECO:0000313" key="14">
    <source>
        <dbReference type="Proteomes" id="UP000002770"/>
    </source>
</evidence>
<keyword evidence="7" id="KW-0653">Protein transport</keyword>
<keyword evidence="4" id="KW-0997">Cell inner membrane</keyword>
<dbReference type="SMART" id="SM00957">
    <property type="entry name" value="SecA_DEAD"/>
    <property type="match status" value="1"/>
</dbReference>
<dbReference type="PROSITE" id="PS51194">
    <property type="entry name" value="HELICASE_CTER"/>
    <property type="match status" value="1"/>
</dbReference>
<evidence type="ECO:0000256" key="6">
    <source>
        <dbReference type="ARBA" id="ARBA00022840"/>
    </source>
</evidence>
<dbReference type="PRINTS" id="PR00906">
    <property type="entry name" value="SECA"/>
</dbReference>
<proteinExistence type="predicted"/>
<dbReference type="GO" id="GO:0016020">
    <property type="term" value="C:membrane"/>
    <property type="evidence" value="ECO:0007669"/>
    <property type="project" value="InterPro"/>
</dbReference>
<dbReference type="EMBL" id="JH413827">
    <property type="protein sequence ID" value="EHL30673.1"/>
    <property type="molecule type" value="Genomic_DNA"/>
</dbReference>
<dbReference type="InParanoid" id="G9EPX1"/>
<dbReference type="HOGENOM" id="CLU_271243_0_0_6"/>
<dbReference type="InterPro" id="IPR027417">
    <property type="entry name" value="P-loop_NTPase"/>
</dbReference>
<dbReference type="SMART" id="SM00028">
    <property type="entry name" value="TPR"/>
    <property type="match status" value="2"/>
</dbReference>
<dbReference type="Pfam" id="PF01043">
    <property type="entry name" value="SecA_PP_bind"/>
    <property type="match status" value="1"/>
</dbReference>
<dbReference type="InterPro" id="IPR044722">
    <property type="entry name" value="SecA_SF2_C"/>
</dbReference>
<keyword evidence="1" id="KW-0813">Transport</keyword>
<dbReference type="InterPro" id="IPR019734">
    <property type="entry name" value="TPR_rpt"/>
</dbReference>
<feature type="domain" description="SecA family profile" evidence="12">
    <location>
        <begin position="117"/>
        <end position="756"/>
    </location>
</feature>
<dbReference type="InterPro" id="IPR014018">
    <property type="entry name" value="SecA_motor_DEAD"/>
</dbReference>
<evidence type="ECO:0000256" key="10">
    <source>
        <dbReference type="ARBA" id="ARBA00023136"/>
    </source>
</evidence>
<evidence type="ECO:0000259" key="11">
    <source>
        <dbReference type="PROSITE" id="PS51194"/>
    </source>
</evidence>
<dbReference type="SUPFAM" id="SSF48452">
    <property type="entry name" value="TPR-like"/>
    <property type="match status" value="1"/>
</dbReference>
<dbReference type="Gene3D" id="1.25.40.10">
    <property type="entry name" value="Tetratricopeptide repeat domain"/>
    <property type="match status" value="1"/>
</dbReference>
<keyword evidence="8" id="KW-1278">Translocase</keyword>
<keyword evidence="2" id="KW-1003">Cell membrane</keyword>
<dbReference type="InterPro" id="IPR036670">
    <property type="entry name" value="SecA_X-link_sf"/>
</dbReference>
<accession>G9EPX1</accession>
<dbReference type="Gene3D" id="3.90.1440.10">
    <property type="entry name" value="SecA, preprotein cross-linking domain"/>
    <property type="match status" value="1"/>
</dbReference>
<keyword evidence="10" id="KW-0472">Membrane</keyword>
<dbReference type="InterPro" id="IPR011115">
    <property type="entry name" value="SecA_DEAD"/>
</dbReference>
<keyword evidence="14" id="KW-1185">Reference proteome</keyword>
<feature type="domain" description="Helicase C-terminal" evidence="11">
    <location>
        <begin position="607"/>
        <end position="763"/>
    </location>
</feature>
<dbReference type="OrthoDB" id="5641631at2"/>
<dbReference type="SUPFAM" id="SSF81767">
    <property type="entry name" value="Pre-protein crosslinking domain of SecA"/>
    <property type="match status" value="1"/>
</dbReference>
<evidence type="ECO:0000259" key="12">
    <source>
        <dbReference type="PROSITE" id="PS51196"/>
    </source>
</evidence>
<evidence type="ECO:0000256" key="2">
    <source>
        <dbReference type="ARBA" id="ARBA00022475"/>
    </source>
</evidence>
<dbReference type="SUPFAM" id="SSF52540">
    <property type="entry name" value="P-loop containing nucleoside triphosphate hydrolases"/>
    <property type="match status" value="2"/>
</dbReference>
<dbReference type="Proteomes" id="UP000002770">
    <property type="component" value="Unassembled WGS sequence"/>
</dbReference>
<evidence type="ECO:0000256" key="7">
    <source>
        <dbReference type="ARBA" id="ARBA00022927"/>
    </source>
</evidence>